<dbReference type="STRING" id="1076872.G8ZZN6"/>
<comment type="catalytic activity">
    <reaction evidence="15">
        <text>N(6),N(6)-dimethyl-L-lysyl(36)-[histone H3] + 2 2-oxoglutarate + 2 O2 = L-lysyl(36)-[histone H3] + 2 formaldehyde + 2 succinate + 2 CO2</text>
        <dbReference type="Rhea" id="RHEA:42032"/>
        <dbReference type="Rhea" id="RHEA-COMP:9785"/>
        <dbReference type="Rhea" id="RHEA-COMP:9787"/>
        <dbReference type="ChEBI" id="CHEBI:15379"/>
        <dbReference type="ChEBI" id="CHEBI:16526"/>
        <dbReference type="ChEBI" id="CHEBI:16810"/>
        <dbReference type="ChEBI" id="CHEBI:16842"/>
        <dbReference type="ChEBI" id="CHEBI:29969"/>
        <dbReference type="ChEBI" id="CHEBI:30031"/>
        <dbReference type="ChEBI" id="CHEBI:61976"/>
        <dbReference type="EC" id="1.14.11.27"/>
    </reaction>
</comment>
<evidence type="ECO:0000256" key="6">
    <source>
        <dbReference type="ARBA" id="ARBA00022723"/>
    </source>
</evidence>
<dbReference type="GeneID" id="11501244"/>
<dbReference type="GO" id="GO:0005634">
    <property type="term" value="C:nucleus"/>
    <property type="evidence" value="ECO:0007669"/>
    <property type="project" value="UniProtKB-SubCell"/>
</dbReference>
<dbReference type="Gene3D" id="3.30.40.10">
    <property type="entry name" value="Zinc/RING finger domain, C3HC4 (zinc finger)"/>
    <property type="match status" value="1"/>
</dbReference>
<dbReference type="InterPro" id="IPR011011">
    <property type="entry name" value="Znf_FYVE_PHD"/>
</dbReference>
<dbReference type="EMBL" id="HE616749">
    <property type="protein sequence ID" value="CCE94080.1"/>
    <property type="molecule type" value="Genomic_DNA"/>
</dbReference>
<evidence type="ECO:0000256" key="3">
    <source>
        <dbReference type="ARBA" id="ARBA00008037"/>
    </source>
</evidence>
<dbReference type="SUPFAM" id="SSF57903">
    <property type="entry name" value="FYVE/PHD zinc finger"/>
    <property type="match status" value="1"/>
</dbReference>
<comment type="cofactor">
    <cofactor evidence="1">
        <name>Fe(2+)</name>
        <dbReference type="ChEBI" id="CHEBI:29033"/>
    </cofactor>
</comment>
<keyword evidence="7" id="KW-0863">Zinc-finger</keyword>
<evidence type="ECO:0000256" key="5">
    <source>
        <dbReference type="ARBA" id="ARBA00015153"/>
    </source>
</evidence>
<keyword evidence="12" id="KW-0804">Transcription</keyword>
<evidence type="ECO:0000256" key="12">
    <source>
        <dbReference type="ARBA" id="ARBA00023163"/>
    </source>
</evidence>
<dbReference type="GO" id="GO:0032968">
    <property type="term" value="P:positive regulation of transcription elongation by RNA polymerase II"/>
    <property type="evidence" value="ECO:0007669"/>
    <property type="project" value="EnsemblFungi"/>
</dbReference>
<dbReference type="OrthoDB" id="5876800at2759"/>
<evidence type="ECO:0000259" key="17">
    <source>
        <dbReference type="PROSITE" id="PS51184"/>
    </source>
</evidence>
<dbReference type="EC" id="1.14.11.27" evidence="4"/>
<evidence type="ECO:0000313" key="18">
    <source>
        <dbReference type="EMBL" id="CCE94080.1"/>
    </source>
</evidence>
<name>G8ZZN6_TORDE</name>
<gene>
    <name evidence="18" type="primary">TDEL0H02210</name>
    <name evidence="18" type="ORF">TDEL_0H02210</name>
</gene>
<evidence type="ECO:0000256" key="8">
    <source>
        <dbReference type="ARBA" id="ARBA00022833"/>
    </source>
</evidence>
<feature type="region of interest" description="Disordered" evidence="16">
    <location>
        <begin position="82"/>
        <end position="103"/>
    </location>
</feature>
<evidence type="ECO:0000256" key="15">
    <source>
        <dbReference type="ARBA" id="ARBA00047915"/>
    </source>
</evidence>
<dbReference type="InterPro" id="IPR001965">
    <property type="entry name" value="Znf_PHD"/>
</dbReference>
<dbReference type="InterPro" id="IPR003347">
    <property type="entry name" value="JmjC_dom"/>
</dbReference>
<dbReference type="Gene3D" id="2.60.120.650">
    <property type="entry name" value="Cupin"/>
    <property type="match status" value="1"/>
</dbReference>
<proteinExistence type="inferred from homology"/>
<keyword evidence="13" id="KW-0539">Nucleus</keyword>
<dbReference type="InterPro" id="IPR050690">
    <property type="entry name" value="JHDM1_Histone_Demethylase"/>
</dbReference>
<dbReference type="GO" id="GO:0140002">
    <property type="term" value="F:histone H3K4me3 reader activity"/>
    <property type="evidence" value="ECO:0007669"/>
    <property type="project" value="EnsemblFungi"/>
</dbReference>
<dbReference type="PROSITE" id="PS51184">
    <property type="entry name" value="JMJC"/>
    <property type="match status" value="1"/>
</dbReference>
<dbReference type="eggNOG" id="KOG1633">
    <property type="taxonomic scope" value="Eukaryota"/>
</dbReference>
<dbReference type="AlphaFoldDB" id="G8ZZN6"/>
<organism evidence="18 19">
    <name type="scientific">Torulaspora delbrueckii</name>
    <name type="common">Yeast</name>
    <name type="synonym">Candida colliculosa</name>
    <dbReference type="NCBI Taxonomy" id="4950"/>
    <lineage>
        <taxon>Eukaryota</taxon>
        <taxon>Fungi</taxon>
        <taxon>Dikarya</taxon>
        <taxon>Ascomycota</taxon>
        <taxon>Saccharomycotina</taxon>
        <taxon>Saccharomycetes</taxon>
        <taxon>Saccharomycetales</taxon>
        <taxon>Saccharomycetaceae</taxon>
        <taxon>Torulaspora</taxon>
    </lineage>
</organism>
<keyword evidence="11" id="KW-0805">Transcription regulation</keyword>
<evidence type="ECO:0000256" key="9">
    <source>
        <dbReference type="ARBA" id="ARBA00023002"/>
    </source>
</evidence>
<evidence type="ECO:0000256" key="11">
    <source>
        <dbReference type="ARBA" id="ARBA00023015"/>
    </source>
</evidence>
<dbReference type="GO" id="GO:0008270">
    <property type="term" value="F:zinc ion binding"/>
    <property type="evidence" value="ECO:0007669"/>
    <property type="project" value="UniProtKB-KW"/>
</dbReference>
<sequence length="485" mass="55632">MSTDTCVYCQLDDPTKELWVQCDLCPQWVHVICVPLECVHYDRSETPLPKVLEYPKTSKDIRRFQCGDHGTQGELFIKPVQAKRKRNDSVTQSTDPAKRRHGLRSKQQIDYIALNEGDNIRLKHKHLHTDAFLRSFEKCKNNSNVISSQDFYDNFQSLHKPLKVLDPSNSGMRIPSPEKGHVLTIDEITGIIGDDYPVDVMDIQTQQNERWTMSRWNQYISQTKPEDRDRVRNVISLEVSHVKGLKIERPVAVEENDLVNIIWESFGDGDDKPKVTRYVLMSAGNSYTDFHLDFAGTSVYYNLISGNKKFLLFPPTESNLKIYSDWCCDMEQNVVFLGDLLSDGVAMELEAGDLFMIPSGFIHAVYTPIDSLIIGGNFLTVRDIETQLQVVKLERMTKVPKRFTFPNFDLVMGKCCEWALSQKQPSAISSTAIEALIRYMEDPTTKYKPINYPSKRALIKQLKQLHLLTPNHTLSEATKLEYPKD</sequence>
<evidence type="ECO:0000256" key="13">
    <source>
        <dbReference type="ARBA" id="ARBA00023242"/>
    </source>
</evidence>
<dbReference type="PANTHER" id="PTHR23123">
    <property type="entry name" value="PHD/F-BOX CONTAINING PROTEIN"/>
    <property type="match status" value="1"/>
</dbReference>
<dbReference type="FunCoup" id="G8ZZN6">
    <property type="interactions" value="21"/>
</dbReference>
<dbReference type="InParanoid" id="G8ZZN6"/>
<evidence type="ECO:0000256" key="7">
    <source>
        <dbReference type="ARBA" id="ARBA00022771"/>
    </source>
</evidence>
<dbReference type="SMART" id="SM00249">
    <property type="entry name" value="PHD"/>
    <property type="match status" value="1"/>
</dbReference>
<dbReference type="Proteomes" id="UP000005627">
    <property type="component" value="Chromosome 8"/>
</dbReference>
<accession>G8ZZN6</accession>
<evidence type="ECO:0000256" key="4">
    <source>
        <dbReference type="ARBA" id="ARBA00013246"/>
    </source>
</evidence>
<evidence type="ECO:0000256" key="10">
    <source>
        <dbReference type="ARBA" id="ARBA00023004"/>
    </source>
</evidence>
<keyword evidence="10" id="KW-0408">Iron</keyword>
<evidence type="ECO:0000256" key="2">
    <source>
        <dbReference type="ARBA" id="ARBA00004123"/>
    </source>
</evidence>
<keyword evidence="6" id="KW-0479">Metal-binding</keyword>
<dbReference type="SUPFAM" id="SSF51197">
    <property type="entry name" value="Clavaminate synthase-like"/>
    <property type="match status" value="1"/>
</dbReference>
<evidence type="ECO:0000256" key="14">
    <source>
        <dbReference type="ARBA" id="ARBA00031083"/>
    </source>
</evidence>
<keyword evidence="9" id="KW-0560">Oxidoreductase</keyword>
<dbReference type="CDD" id="cd15517">
    <property type="entry name" value="PHD_TCF19_like"/>
    <property type="match status" value="1"/>
</dbReference>
<dbReference type="SMART" id="SM00558">
    <property type="entry name" value="JmjC"/>
    <property type="match status" value="1"/>
</dbReference>
<dbReference type="RefSeq" id="XP_003683291.1">
    <property type="nucleotide sequence ID" value="XM_003683243.1"/>
</dbReference>
<dbReference type="GO" id="GO:0140680">
    <property type="term" value="F:histone H3K36me/H3K36me2 demethylase activity"/>
    <property type="evidence" value="ECO:0007669"/>
    <property type="project" value="UniProtKB-EC"/>
</dbReference>
<keyword evidence="8" id="KW-0862">Zinc</keyword>
<comment type="similarity">
    <text evidence="3">Belongs to the JHDM1 histone demethylase family.</text>
</comment>
<evidence type="ECO:0000256" key="1">
    <source>
        <dbReference type="ARBA" id="ARBA00001954"/>
    </source>
</evidence>
<comment type="subcellular location">
    <subcellularLocation>
        <location evidence="2">Nucleus</location>
    </subcellularLocation>
</comment>
<dbReference type="InterPro" id="IPR013083">
    <property type="entry name" value="Znf_RING/FYVE/PHD"/>
</dbReference>
<dbReference type="HOGENOM" id="CLU_003540_6_2_1"/>
<reference evidence="18 19" key="1">
    <citation type="journal article" date="2011" name="Proc. Natl. Acad. Sci. U.S.A.">
        <title>Evolutionary erosion of yeast sex chromosomes by mating-type switching accidents.</title>
        <authorList>
            <person name="Gordon J.L."/>
            <person name="Armisen D."/>
            <person name="Proux-Wera E."/>
            <person name="Oheigeartaigh S.S."/>
            <person name="Byrne K.P."/>
            <person name="Wolfe K.H."/>
        </authorList>
    </citation>
    <scope>NUCLEOTIDE SEQUENCE [LARGE SCALE GENOMIC DNA]</scope>
    <source>
        <strain evidence="19">ATCC 10662 / CBS 1146 / NBRC 0425 / NCYC 2629 / NRRL Y-866</strain>
    </source>
</reference>
<feature type="domain" description="JmjC" evidence="17">
    <location>
        <begin position="251"/>
        <end position="395"/>
    </location>
</feature>
<keyword evidence="19" id="KW-1185">Reference proteome</keyword>
<dbReference type="KEGG" id="tdl:TDEL_0H02210"/>
<protein>
    <recommendedName>
        <fullName evidence="5">JmjC domain-containing histone demethylation protein 1</fullName>
        <ecNumber evidence="4">1.14.11.27</ecNumber>
    </recommendedName>
    <alternativeName>
        <fullName evidence="14">[Histone-H3]-lysine-36 demethylase 1</fullName>
    </alternativeName>
</protein>
<evidence type="ECO:0000256" key="16">
    <source>
        <dbReference type="SAM" id="MobiDB-lite"/>
    </source>
</evidence>
<evidence type="ECO:0000313" key="19">
    <source>
        <dbReference type="Proteomes" id="UP000005627"/>
    </source>
</evidence>